<evidence type="ECO:0000313" key="5">
    <source>
        <dbReference type="WBParaSite" id="PSAMB.scaffold1631size29239.g14192.t1"/>
    </source>
</evidence>
<feature type="domain" description="HMG box" evidence="3">
    <location>
        <begin position="379"/>
        <end position="441"/>
    </location>
</feature>
<keyword evidence="1" id="KW-0238">DNA-binding</keyword>
<evidence type="ECO:0000259" key="3">
    <source>
        <dbReference type="PROSITE" id="PS50118"/>
    </source>
</evidence>
<feature type="domain" description="HMG box" evidence="3">
    <location>
        <begin position="187"/>
        <end position="249"/>
    </location>
</feature>
<proteinExistence type="predicted"/>
<dbReference type="InterPro" id="IPR009071">
    <property type="entry name" value="HMG_box_dom"/>
</dbReference>
<feature type="DNA-binding region" description="HMG box" evidence="1">
    <location>
        <begin position="187"/>
        <end position="249"/>
    </location>
</feature>
<dbReference type="GO" id="GO:0005634">
    <property type="term" value="C:nucleus"/>
    <property type="evidence" value="ECO:0007669"/>
    <property type="project" value="UniProtKB-UniRule"/>
</dbReference>
<dbReference type="Gene3D" id="1.10.30.10">
    <property type="entry name" value="High mobility group box domain"/>
    <property type="match status" value="4"/>
</dbReference>
<evidence type="ECO:0000313" key="4">
    <source>
        <dbReference type="Proteomes" id="UP000887566"/>
    </source>
</evidence>
<dbReference type="AlphaFoldDB" id="A0A914V8F1"/>
<dbReference type="PROSITE" id="PS50118">
    <property type="entry name" value="HMG_BOX_2"/>
    <property type="match status" value="2"/>
</dbReference>
<evidence type="ECO:0000256" key="1">
    <source>
        <dbReference type="PROSITE-ProRule" id="PRU00267"/>
    </source>
</evidence>
<feature type="compositionally biased region" description="Basic and acidic residues" evidence="2">
    <location>
        <begin position="158"/>
        <end position="172"/>
    </location>
</feature>
<accession>A0A914V8F1</accession>
<feature type="compositionally biased region" description="Basic and acidic residues" evidence="2">
    <location>
        <begin position="591"/>
        <end position="602"/>
    </location>
</feature>
<keyword evidence="4" id="KW-1185">Reference proteome</keyword>
<evidence type="ECO:0000256" key="2">
    <source>
        <dbReference type="SAM" id="MobiDB-lite"/>
    </source>
</evidence>
<protein>
    <submittedName>
        <fullName evidence="5">HMG box domain-containing protein</fullName>
    </submittedName>
</protein>
<dbReference type="SMART" id="SM00398">
    <property type="entry name" value="HMG"/>
    <property type="match status" value="4"/>
</dbReference>
<feature type="DNA-binding region" description="HMG box" evidence="1">
    <location>
        <begin position="379"/>
        <end position="441"/>
    </location>
</feature>
<name>A0A914V8F1_9BILA</name>
<reference evidence="5" key="1">
    <citation type="submission" date="2022-11" db="UniProtKB">
        <authorList>
            <consortium name="WormBaseParasite"/>
        </authorList>
    </citation>
    <scope>IDENTIFICATION</scope>
</reference>
<dbReference type="SUPFAM" id="SSF47095">
    <property type="entry name" value="HMG-box"/>
    <property type="match status" value="5"/>
</dbReference>
<dbReference type="Proteomes" id="UP000887566">
    <property type="component" value="Unplaced"/>
</dbReference>
<dbReference type="GO" id="GO:0003677">
    <property type="term" value="F:DNA binding"/>
    <property type="evidence" value="ECO:0007669"/>
    <property type="project" value="UniProtKB-UniRule"/>
</dbReference>
<organism evidence="4 5">
    <name type="scientific">Plectus sambesii</name>
    <dbReference type="NCBI Taxonomy" id="2011161"/>
    <lineage>
        <taxon>Eukaryota</taxon>
        <taxon>Metazoa</taxon>
        <taxon>Ecdysozoa</taxon>
        <taxon>Nematoda</taxon>
        <taxon>Chromadorea</taxon>
        <taxon>Plectida</taxon>
        <taxon>Plectina</taxon>
        <taxon>Plectoidea</taxon>
        <taxon>Plectidae</taxon>
        <taxon>Plectus</taxon>
    </lineage>
</organism>
<dbReference type="WBParaSite" id="PSAMB.scaffold1631size29239.g14192.t1">
    <property type="protein sequence ID" value="PSAMB.scaffold1631size29239.g14192.t1"/>
    <property type="gene ID" value="PSAMB.scaffold1631size29239.g14192"/>
</dbReference>
<feature type="region of interest" description="Disordered" evidence="2">
    <location>
        <begin position="581"/>
        <end position="602"/>
    </location>
</feature>
<dbReference type="PANTHER" id="PTHR47658">
    <property type="entry name" value="HIGH MOBILITY GROUP B PROTEIN 12-RELATED"/>
    <property type="match status" value="1"/>
</dbReference>
<feature type="region of interest" description="Disordered" evidence="2">
    <location>
        <begin position="153"/>
        <end position="172"/>
    </location>
</feature>
<dbReference type="InterPro" id="IPR036910">
    <property type="entry name" value="HMG_box_dom_sf"/>
</dbReference>
<sequence length="836" mass="95102">MLQMLSSLRSTLLRNKNLVNNMHVCNILPSSSSRIFCSPSDAIDDAPPSTSKNVEQKQQTKYAPYLTAFTCFLREFRSKEAADETFDYSHHATYAWSRLTAEQKAVYEEKAKAFNKENSDAQIRHLGINVRRRASHLAGKANSKYASAYAIEKRKRRNSMEKRERWSSKKDKQKADAARLAIECKMPVWPQTGFVEFFREFSKTYTGGGRPAVAAARAWKELPDEEKARYNNEYAGKRRAYHDQMKEWTEKVLSDGQRDILLKLKVLEKDTGALKSNLTKLAAEYHKPQYPQAPYSRFYCEFITNYSGSEPAKAALAAWKELSADEKARYTASFASEMKNYRKLMGEWSSKMLSGGNEDVLTKLTPVTRMNRPTLYGMPEQPASPYIRFSQEFAKTYTGGGSVSRAALSAWKAIPLKEKEPFYNEYMADCEEYCKGIVEWLKEMLRDGREDTLRDLIVQIPFNRSGAEQSALAAKYELPPLPPTAFDCFRRDLSKMFAPGDGSGGKIIAATRVWKELPAAEQQKAIGEYKAAMKVFGEQMVVWMSGMISSGREDILKKLLKPVVARPTTTSVKKDAAVLNDMPSTPLDVPDQLHDDPSKKHSSDVILPKLNESLRTEKGLDTLKMPTPPLSPSERYTREALEKKWINFSDHHVARRAWLRLPLLHKRKYMDAYEVDLQIYRNKMAEWGAEMEASGKEAILKAVNVFANPAGGRRKGQTNERTVHGCDLFIKDSLMHLAEDDSNAHGQFDSAISTDEMAKILLKWEELPAEKRLEYSAKATEAAAKGDIDEDAAALSLSLNIRHYMTRYKMLAIEYNMPEHPRMPFARYREEMMSDP</sequence>
<keyword evidence="1" id="KW-0539">Nucleus</keyword>
<dbReference type="PANTHER" id="PTHR47658:SF1">
    <property type="entry name" value="MEIOSIS INITIATOR PROTEIN"/>
    <property type="match status" value="1"/>
</dbReference>